<dbReference type="Proteomes" id="UP000727907">
    <property type="component" value="Unassembled WGS sequence"/>
</dbReference>
<gene>
    <name evidence="5" type="ORF">KQ910_10725</name>
</gene>
<comment type="caution">
    <text evidence="5">The sequence shown here is derived from an EMBL/GenBank/DDBJ whole genome shotgun (WGS) entry which is preliminary data.</text>
</comment>
<evidence type="ECO:0000313" key="6">
    <source>
        <dbReference type="Proteomes" id="UP000727907"/>
    </source>
</evidence>
<organism evidence="5 6">
    <name type="scientific">Reyranella humidisoli</name>
    <dbReference type="NCBI Taxonomy" id="2849149"/>
    <lineage>
        <taxon>Bacteria</taxon>
        <taxon>Pseudomonadati</taxon>
        <taxon>Pseudomonadota</taxon>
        <taxon>Alphaproteobacteria</taxon>
        <taxon>Hyphomicrobiales</taxon>
        <taxon>Reyranellaceae</taxon>
        <taxon>Reyranella</taxon>
    </lineage>
</organism>
<evidence type="ECO:0000256" key="3">
    <source>
        <dbReference type="SAM" id="MobiDB-lite"/>
    </source>
</evidence>
<protein>
    <submittedName>
        <fullName evidence="5">TetR/AcrR family transcriptional regulator</fullName>
    </submittedName>
</protein>
<evidence type="ECO:0000313" key="5">
    <source>
        <dbReference type="EMBL" id="MBU8874239.1"/>
    </source>
</evidence>
<keyword evidence="1 2" id="KW-0238">DNA-binding</keyword>
<sequence length="221" mass="23358">METSLPTVHSHRSRAVPTALKPRKKPIQTRSTVTVDAIVEATIRILRQDGWAACTTTRIAALAGVSVGSLYQYFPNRNAIAVEIIRQRTRTYLAAVLAADLTGAATPGETVDRAIAAFVIEKRKGLDVSLALRDALPEVQGRQTIIEEARRFVPALQAKLAAAGAGTTAPLQLAVALAAVEGAVWEIMAQDEAAIERPEAIAALSRVFKAAAGFSPAAAGR</sequence>
<name>A0ABS6II21_9HYPH</name>
<dbReference type="EMBL" id="JAHOPB010000001">
    <property type="protein sequence ID" value="MBU8874239.1"/>
    <property type="molecule type" value="Genomic_DNA"/>
</dbReference>
<feature type="region of interest" description="Disordered" evidence="3">
    <location>
        <begin position="1"/>
        <end position="23"/>
    </location>
</feature>
<dbReference type="InterPro" id="IPR050109">
    <property type="entry name" value="HTH-type_TetR-like_transc_reg"/>
</dbReference>
<reference evidence="5 6" key="1">
    <citation type="submission" date="2021-06" db="EMBL/GenBank/DDBJ databases">
        <authorList>
            <person name="Lee D.H."/>
        </authorList>
    </citation>
    <scope>NUCLEOTIDE SEQUENCE [LARGE SCALE GENOMIC DNA]</scope>
    <source>
        <strain evidence="5 6">MMS21-HV4-11</strain>
    </source>
</reference>
<dbReference type="Pfam" id="PF00440">
    <property type="entry name" value="TetR_N"/>
    <property type="match status" value="1"/>
</dbReference>
<dbReference type="PANTHER" id="PTHR30055">
    <property type="entry name" value="HTH-TYPE TRANSCRIPTIONAL REGULATOR RUTR"/>
    <property type="match status" value="1"/>
</dbReference>
<evidence type="ECO:0000256" key="2">
    <source>
        <dbReference type="PROSITE-ProRule" id="PRU00335"/>
    </source>
</evidence>
<dbReference type="PROSITE" id="PS50977">
    <property type="entry name" value="HTH_TETR_2"/>
    <property type="match status" value="1"/>
</dbReference>
<dbReference type="PANTHER" id="PTHR30055:SF201">
    <property type="entry name" value="TRANSCRIPTIONAL REGULATORY PROTEIN"/>
    <property type="match status" value="1"/>
</dbReference>
<feature type="DNA-binding region" description="H-T-H motif" evidence="2">
    <location>
        <begin position="55"/>
        <end position="74"/>
    </location>
</feature>
<dbReference type="InterPro" id="IPR001647">
    <property type="entry name" value="HTH_TetR"/>
</dbReference>
<keyword evidence="6" id="KW-1185">Reference proteome</keyword>
<evidence type="ECO:0000256" key="1">
    <source>
        <dbReference type="ARBA" id="ARBA00023125"/>
    </source>
</evidence>
<proteinExistence type="predicted"/>
<accession>A0ABS6II21</accession>
<evidence type="ECO:0000259" key="4">
    <source>
        <dbReference type="PROSITE" id="PS50977"/>
    </source>
</evidence>
<feature type="domain" description="HTH tetR-type" evidence="4">
    <location>
        <begin position="32"/>
        <end position="92"/>
    </location>
</feature>